<dbReference type="Proteomes" id="UP001597419">
    <property type="component" value="Unassembled WGS sequence"/>
</dbReference>
<proteinExistence type="predicted"/>
<name>A0ABW5GWQ5_9PSEU</name>
<keyword evidence="3" id="KW-1185">Reference proteome</keyword>
<evidence type="ECO:0000313" key="3">
    <source>
        <dbReference type="Proteomes" id="UP001597419"/>
    </source>
</evidence>
<feature type="region of interest" description="Disordered" evidence="1">
    <location>
        <begin position="1"/>
        <end position="34"/>
    </location>
</feature>
<protein>
    <submittedName>
        <fullName evidence="2">Uncharacterized protein</fullName>
    </submittedName>
</protein>
<gene>
    <name evidence="2" type="ORF">ACFSYJ_42055</name>
</gene>
<accession>A0ABW5GWQ5</accession>
<evidence type="ECO:0000256" key="1">
    <source>
        <dbReference type="SAM" id="MobiDB-lite"/>
    </source>
</evidence>
<reference evidence="3" key="1">
    <citation type="journal article" date="2019" name="Int. J. Syst. Evol. Microbiol.">
        <title>The Global Catalogue of Microorganisms (GCM) 10K type strain sequencing project: providing services to taxonomists for standard genome sequencing and annotation.</title>
        <authorList>
            <consortium name="The Broad Institute Genomics Platform"/>
            <consortium name="The Broad Institute Genome Sequencing Center for Infectious Disease"/>
            <person name="Wu L."/>
            <person name="Ma J."/>
        </authorList>
    </citation>
    <scope>NUCLEOTIDE SEQUENCE [LARGE SCALE GENOMIC DNA]</scope>
    <source>
        <strain evidence="3">CGMCC 4.7643</strain>
    </source>
</reference>
<dbReference type="EMBL" id="JBHUKU010000030">
    <property type="protein sequence ID" value="MFD2465263.1"/>
    <property type="molecule type" value="Genomic_DNA"/>
</dbReference>
<comment type="caution">
    <text evidence="2">The sequence shown here is derived from an EMBL/GenBank/DDBJ whole genome shotgun (WGS) entry which is preliminary data.</text>
</comment>
<sequence length="164" mass="18957">MNATQRDESGVLVPFPAWEASPAEPPLATGSGEVDATGPVLDAELLTDEQYRRARRLADLAKARLPARWQDRDHVERLRADLLRHLVRGPFRFPAAAARGVPVAVRAWWSWVSVKDFYDAAKQAQQLANRYEEIHRFRVRRRWWTLELPPVRRTRRVWGQAVTL</sequence>
<feature type="non-terminal residue" evidence="2">
    <location>
        <position position="164"/>
    </location>
</feature>
<organism evidence="2 3">
    <name type="scientific">Amycolatopsis samaneae</name>
    <dbReference type="NCBI Taxonomy" id="664691"/>
    <lineage>
        <taxon>Bacteria</taxon>
        <taxon>Bacillati</taxon>
        <taxon>Actinomycetota</taxon>
        <taxon>Actinomycetes</taxon>
        <taxon>Pseudonocardiales</taxon>
        <taxon>Pseudonocardiaceae</taxon>
        <taxon>Amycolatopsis</taxon>
    </lineage>
</organism>
<evidence type="ECO:0000313" key="2">
    <source>
        <dbReference type="EMBL" id="MFD2465263.1"/>
    </source>
</evidence>